<gene>
    <name evidence="3" type="ORF">BD410DRAFT_785999</name>
</gene>
<sequence length="88" mass="10346">MFNISLDIIVLDMLLARVTASPFDMDWGNNILWTLIRDLFLILLTFALKKFNMLMIFATIKTLVGWVTNGRMNTSLCLTRNKRRHREQ</sequence>
<keyword evidence="4" id="KW-1185">Reference proteome</keyword>
<organism evidence="3 4">
    <name type="scientific">Rickenella mellea</name>
    <dbReference type="NCBI Taxonomy" id="50990"/>
    <lineage>
        <taxon>Eukaryota</taxon>
        <taxon>Fungi</taxon>
        <taxon>Dikarya</taxon>
        <taxon>Basidiomycota</taxon>
        <taxon>Agaricomycotina</taxon>
        <taxon>Agaricomycetes</taxon>
        <taxon>Hymenochaetales</taxon>
        <taxon>Rickenellaceae</taxon>
        <taxon>Rickenella</taxon>
    </lineage>
</organism>
<dbReference type="Proteomes" id="UP000294933">
    <property type="component" value="Unassembled WGS sequence"/>
</dbReference>
<dbReference type="VEuPathDB" id="FungiDB:BD410DRAFT_785999"/>
<evidence type="ECO:0000313" key="4">
    <source>
        <dbReference type="Proteomes" id="UP000294933"/>
    </source>
</evidence>
<keyword evidence="1" id="KW-0472">Membrane</keyword>
<feature type="chain" id="PRO_5021439849" evidence="2">
    <location>
        <begin position="21"/>
        <end position="88"/>
    </location>
</feature>
<reference evidence="3 4" key="1">
    <citation type="submission" date="2018-06" db="EMBL/GenBank/DDBJ databases">
        <title>A transcriptomic atlas of mushroom development highlights an independent origin of complex multicellularity.</title>
        <authorList>
            <consortium name="DOE Joint Genome Institute"/>
            <person name="Krizsan K."/>
            <person name="Almasi E."/>
            <person name="Merenyi Z."/>
            <person name="Sahu N."/>
            <person name="Viragh M."/>
            <person name="Koszo T."/>
            <person name="Mondo S."/>
            <person name="Kiss B."/>
            <person name="Balint B."/>
            <person name="Kues U."/>
            <person name="Barry K."/>
            <person name="Hegedus J.C."/>
            <person name="Henrissat B."/>
            <person name="Johnson J."/>
            <person name="Lipzen A."/>
            <person name="Ohm R."/>
            <person name="Nagy I."/>
            <person name="Pangilinan J."/>
            <person name="Yan J."/>
            <person name="Xiong Y."/>
            <person name="Grigoriev I.V."/>
            <person name="Hibbett D.S."/>
            <person name="Nagy L.G."/>
        </authorList>
    </citation>
    <scope>NUCLEOTIDE SEQUENCE [LARGE SCALE GENOMIC DNA]</scope>
    <source>
        <strain evidence="3 4">SZMC22713</strain>
    </source>
</reference>
<name>A0A4Y7QA26_9AGAM</name>
<keyword evidence="1" id="KW-0812">Transmembrane</keyword>
<dbReference type="AlphaFoldDB" id="A0A4Y7QA26"/>
<evidence type="ECO:0000256" key="1">
    <source>
        <dbReference type="SAM" id="Phobius"/>
    </source>
</evidence>
<keyword evidence="1" id="KW-1133">Transmembrane helix</keyword>
<keyword evidence="2" id="KW-0732">Signal</keyword>
<evidence type="ECO:0000256" key="2">
    <source>
        <dbReference type="SAM" id="SignalP"/>
    </source>
</evidence>
<evidence type="ECO:0000313" key="3">
    <source>
        <dbReference type="EMBL" id="TDL24507.1"/>
    </source>
</evidence>
<accession>A0A4Y7QA26</accession>
<feature type="signal peptide" evidence="2">
    <location>
        <begin position="1"/>
        <end position="20"/>
    </location>
</feature>
<dbReference type="EMBL" id="ML170166">
    <property type="protein sequence ID" value="TDL24507.1"/>
    <property type="molecule type" value="Genomic_DNA"/>
</dbReference>
<protein>
    <submittedName>
        <fullName evidence="3">Uncharacterized protein</fullName>
    </submittedName>
</protein>
<feature type="transmembrane region" description="Helical" evidence="1">
    <location>
        <begin position="30"/>
        <end position="48"/>
    </location>
</feature>
<proteinExistence type="predicted"/>